<dbReference type="PRINTS" id="PR00385">
    <property type="entry name" value="P450"/>
</dbReference>
<dbReference type="CDD" id="cd11031">
    <property type="entry name" value="Cyp158A-like"/>
    <property type="match status" value="1"/>
</dbReference>
<evidence type="ECO:0000256" key="8">
    <source>
        <dbReference type="ARBA" id="ARBA00023033"/>
    </source>
</evidence>
<keyword evidence="5 9" id="KW-0479">Metal-binding</keyword>
<comment type="similarity">
    <text evidence="2 9">Belongs to the cytochrome P450 family.</text>
</comment>
<keyword evidence="6 9" id="KW-0560">Oxidoreductase</keyword>
<dbReference type="GO" id="GO:0016705">
    <property type="term" value="F:oxidoreductase activity, acting on paired donors, with incorporation or reduction of molecular oxygen"/>
    <property type="evidence" value="ECO:0007669"/>
    <property type="project" value="InterPro"/>
</dbReference>
<comment type="subcellular location">
    <subcellularLocation>
        <location evidence="1">Cytoplasm</location>
    </subcellularLocation>
</comment>
<dbReference type="InterPro" id="IPR002397">
    <property type="entry name" value="Cyt_P450_B"/>
</dbReference>
<dbReference type="FunFam" id="1.10.630.10:FF:000018">
    <property type="entry name" value="Cytochrome P450 monooxygenase"/>
    <property type="match status" value="1"/>
</dbReference>
<evidence type="ECO:0000313" key="11">
    <source>
        <dbReference type="Proteomes" id="UP000199529"/>
    </source>
</evidence>
<accession>A0A1H2R157</accession>
<dbReference type="PROSITE" id="PS00086">
    <property type="entry name" value="CYTOCHROME_P450"/>
    <property type="match status" value="1"/>
</dbReference>
<dbReference type="Proteomes" id="UP000199529">
    <property type="component" value="Unassembled WGS sequence"/>
</dbReference>
<evidence type="ECO:0000256" key="7">
    <source>
        <dbReference type="ARBA" id="ARBA00023004"/>
    </source>
</evidence>
<organism evidence="10 11">
    <name type="scientific">Saccharopolyspora shandongensis</name>
    <dbReference type="NCBI Taxonomy" id="418495"/>
    <lineage>
        <taxon>Bacteria</taxon>
        <taxon>Bacillati</taxon>
        <taxon>Actinomycetota</taxon>
        <taxon>Actinomycetes</taxon>
        <taxon>Pseudonocardiales</taxon>
        <taxon>Pseudonocardiaceae</taxon>
        <taxon>Saccharopolyspora</taxon>
    </lineage>
</organism>
<evidence type="ECO:0000313" key="10">
    <source>
        <dbReference type="EMBL" id="SDW13192.1"/>
    </source>
</evidence>
<dbReference type="PRINTS" id="PR00359">
    <property type="entry name" value="BP450"/>
</dbReference>
<evidence type="ECO:0000256" key="4">
    <source>
        <dbReference type="ARBA" id="ARBA00022617"/>
    </source>
</evidence>
<dbReference type="PANTHER" id="PTHR46696:SF1">
    <property type="entry name" value="CYTOCHROME P450 YJIB-RELATED"/>
    <property type="match status" value="1"/>
</dbReference>
<dbReference type="Gene3D" id="1.10.630.10">
    <property type="entry name" value="Cytochrome P450"/>
    <property type="match status" value="1"/>
</dbReference>
<keyword evidence="8 9" id="KW-0503">Monooxygenase</keyword>
<proteinExistence type="inferred from homology"/>
<dbReference type="GO" id="GO:0005506">
    <property type="term" value="F:iron ion binding"/>
    <property type="evidence" value="ECO:0007669"/>
    <property type="project" value="InterPro"/>
</dbReference>
<dbReference type="Pfam" id="PF00067">
    <property type="entry name" value="p450"/>
    <property type="match status" value="2"/>
</dbReference>
<dbReference type="STRING" id="418495.SAMN05216215_1001257"/>
<gene>
    <name evidence="10" type="ORF">SAMN05216215_1001257</name>
</gene>
<dbReference type="SUPFAM" id="SSF48264">
    <property type="entry name" value="Cytochrome P450"/>
    <property type="match status" value="1"/>
</dbReference>
<dbReference type="PANTHER" id="PTHR46696">
    <property type="entry name" value="P450, PUTATIVE (EUROFUNG)-RELATED"/>
    <property type="match status" value="1"/>
</dbReference>
<sequence length="402" mass="44315">MTTPQDEPMKYPFEDDHRLTIPAEFAELRAKCPVQRITLPYGGDGWLMTKHADVKTVLGDPRFSRAATVDADIPRTTPWKTEGGGDLLAMDPPEHARLRRLVAAAFSRKNVERWRPRTEQIVDGLIDDVRSAGAPADLVELFSMPLPITVICELLGVPVADRHFFQHFSELVFGGAGVSAEAVENASTSLATYLAEHVARHRAEPQDDLLSQLIAARDEDEDRLTEEELVTLGVTILVAGHETTANEIANIVHTLLVNDLWAGLVAHPERVDTALDELLRFVPLGGSEAMPRVATEDVEVGGTLIRKGDTCFPAMISANFDEDVFSFPDVLDLDRPHNPHLAFGFGPHYCLGAQLARMELRVALTALLRAFPGLRLALPASEIPWRGKDTLIRGPRELLVSW</sequence>
<keyword evidence="4 9" id="KW-0349">Heme</keyword>
<name>A0A1H2R157_9PSEU</name>
<evidence type="ECO:0000256" key="3">
    <source>
        <dbReference type="ARBA" id="ARBA00022490"/>
    </source>
</evidence>
<protein>
    <submittedName>
        <fullName evidence="10">Nocardicin N-oxygenase</fullName>
    </submittedName>
</protein>
<dbReference type="OrthoDB" id="141712at2"/>
<dbReference type="InterPro" id="IPR036396">
    <property type="entry name" value="Cyt_P450_sf"/>
</dbReference>
<dbReference type="GO" id="GO:0020037">
    <property type="term" value="F:heme binding"/>
    <property type="evidence" value="ECO:0007669"/>
    <property type="project" value="InterPro"/>
</dbReference>
<evidence type="ECO:0000256" key="1">
    <source>
        <dbReference type="ARBA" id="ARBA00004496"/>
    </source>
</evidence>
<keyword evidence="7 9" id="KW-0408">Iron</keyword>
<evidence type="ECO:0000256" key="2">
    <source>
        <dbReference type="ARBA" id="ARBA00010617"/>
    </source>
</evidence>
<dbReference type="AlphaFoldDB" id="A0A1H2R157"/>
<keyword evidence="3" id="KW-0963">Cytoplasm</keyword>
<dbReference type="GO" id="GO:0005737">
    <property type="term" value="C:cytoplasm"/>
    <property type="evidence" value="ECO:0007669"/>
    <property type="project" value="UniProtKB-SubCell"/>
</dbReference>
<reference evidence="11" key="1">
    <citation type="submission" date="2016-10" db="EMBL/GenBank/DDBJ databases">
        <authorList>
            <person name="Varghese N."/>
            <person name="Submissions S."/>
        </authorList>
    </citation>
    <scope>NUCLEOTIDE SEQUENCE [LARGE SCALE GENOMIC DNA]</scope>
    <source>
        <strain evidence="11">CGMCC 4.3530</strain>
    </source>
</reference>
<evidence type="ECO:0000256" key="9">
    <source>
        <dbReference type="RuleBase" id="RU000461"/>
    </source>
</evidence>
<keyword evidence="11" id="KW-1185">Reference proteome</keyword>
<evidence type="ECO:0000256" key="6">
    <source>
        <dbReference type="ARBA" id="ARBA00023002"/>
    </source>
</evidence>
<dbReference type="GO" id="GO:0004497">
    <property type="term" value="F:monooxygenase activity"/>
    <property type="evidence" value="ECO:0007669"/>
    <property type="project" value="UniProtKB-KW"/>
</dbReference>
<dbReference type="InterPro" id="IPR001128">
    <property type="entry name" value="Cyt_P450"/>
</dbReference>
<evidence type="ECO:0000256" key="5">
    <source>
        <dbReference type="ARBA" id="ARBA00022723"/>
    </source>
</evidence>
<dbReference type="EMBL" id="FNOK01000001">
    <property type="protein sequence ID" value="SDW13192.1"/>
    <property type="molecule type" value="Genomic_DNA"/>
</dbReference>
<dbReference type="RefSeq" id="WP_093260307.1">
    <property type="nucleotide sequence ID" value="NZ_FNOK01000001.1"/>
</dbReference>
<dbReference type="InterPro" id="IPR017972">
    <property type="entry name" value="Cyt_P450_CS"/>
</dbReference>